<dbReference type="AlphaFoldDB" id="A0AAU6PYG7"/>
<dbReference type="InterPro" id="IPR027417">
    <property type="entry name" value="P-loop_NTPase"/>
</dbReference>
<dbReference type="InterPro" id="IPR050238">
    <property type="entry name" value="DNA_Rep/Repair_Clamp_Loader"/>
</dbReference>
<name>A0AAU6PYG7_9DEIO</name>
<reference evidence="1" key="1">
    <citation type="submission" date="2024-03" db="EMBL/GenBank/DDBJ databases">
        <title>Deinococcus weizhi sp. nov., isolated from human skin.</title>
        <authorList>
            <person name="Wei Z."/>
            <person name="Tian F."/>
            <person name="Yang C."/>
            <person name="Xin L.T."/>
            <person name="Wen Z.J."/>
            <person name="Lan K.C."/>
            <person name="Yu L."/>
            <person name="Zhe W."/>
            <person name="Dan F.D."/>
            <person name="Jun W."/>
            <person name="Rui Z."/>
            <person name="Yong X.J."/>
            <person name="Ting Y."/>
            <person name="Wei X."/>
            <person name="Xu Z.G."/>
            <person name="Xin Z."/>
            <person name="Dong F.G."/>
            <person name="Ni X.M."/>
            <person name="Zheng M.G."/>
            <person name="Chun Y."/>
            <person name="Qian W.X."/>
        </authorList>
    </citation>
    <scope>NUCLEOTIDE SEQUENCE</scope>
    <source>
        <strain evidence="1">VB142</strain>
    </source>
</reference>
<dbReference type="PANTHER" id="PTHR11669:SF8">
    <property type="entry name" value="DNA POLYMERASE III SUBUNIT DELTA"/>
    <property type="match status" value="1"/>
</dbReference>
<dbReference type="EMBL" id="CP149782">
    <property type="protein sequence ID" value="WYF43345.1"/>
    <property type="molecule type" value="Genomic_DNA"/>
</dbReference>
<protein>
    <submittedName>
        <fullName evidence="1">DNA polymerase III</fullName>
    </submittedName>
</protein>
<organism evidence="1">
    <name type="scientific">Deinococcus sp. VB142</name>
    <dbReference type="NCBI Taxonomy" id="3112952"/>
    <lineage>
        <taxon>Bacteria</taxon>
        <taxon>Thermotogati</taxon>
        <taxon>Deinococcota</taxon>
        <taxon>Deinococci</taxon>
        <taxon>Deinococcales</taxon>
        <taxon>Deinococcaceae</taxon>
        <taxon>Deinococcus</taxon>
    </lineage>
</organism>
<dbReference type="RefSeq" id="WP_339093939.1">
    <property type="nucleotide sequence ID" value="NZ_CP149782.1"/>
</dbReference>
<evidence type="ECO:0000313" key="1">
    <source>
        <dbReference type="EMBL" id="WYF43345.1"/>
    </source>
</evidence>
<dbReference type="GO" id="GO:0006261">
    <property type="term" value="P:DNA-templated DNA replication"/>
    <property type="evidence" value="ECO:0007669"/>
    <property type="project" value="TreeGrafter"/>
</dbReference>
<accession>A0AAU6PYG7</accession>
<sequence>MNTAPVPALTAAALHGPLLEQTGSFGGNALLLCGPARVGKLDLAYAIAAQHNCSGSRGMYGEACGHCPSCRALSAGTHPDVLRLEPRATTSTGKAARRRIIPIGAILQSRDEKREYETHVYEFLEVRPTFQRRVVIVAGAEFLNPQAANALLKLVEEPPHRALFVFLAEDLRSVLPTIVSRSARLGVVPASDTAMSRALVQAGEPPDDTLLAFAAGRARVLRETDSVRAALADAAALDAALAEGLLPALDAAAALEKRWDAAWHPEALRFVWRERLPQQRARADLALDALEQALEAYANPALSFQVFALALREAFGESR</sequence>
<dbReference type="SUPFAM" id="SSF52540">
    <property type="entry name" value="P-loop containing nucleoside triphosphate hydrolases"/>
    <property type="match status" value="1"/>
</dbReference>
<dbReference type="Pfam" id="PF13177">
    <property type="entry name" value="DNA_pol3_delta2"/>
    <property type="match status" value="1"/>
</dbReference>
<dbReference type="Gene3D" id="3.40.50.300">
    <property type="entry name" value="P-loop containing nucleotide triphosphate hydrolases"/>
    <property type="match status" value="1"/>
</dbReference>
<gene>
    <name evidence="1" type="ORF">WDJ50_07845</name>
</gene>
<proteinExistence type="predicted"/>
<dbReference type="PANTHER" id="PTHR11669">
    <property type="entry name" value="REPLICATION FACTOR C / DNA POLYMERASE III GAMMA-TAU SUBUNIT"/>
    <property type="match status" value="1"/>
</dbReference>